<feature type="active site" evidence="10 12">
    <location>
        <position position="699"/>
    </location>
</feature>
<dbReference type="SUPFAM" id="SSF88697">
    <property type="entry name" value="PUA domain-like"/>
    <property type="match status" value="1"/>
</dbReference>
<dbReference type="PROSITE" id="PS51786">
    <property type="entry name" value="LON_PROTEOLYTIC"/>
    <property type="match status" value="1"/>
</dbReference>
<dbReference type="PIRSF" id="PIRSF001174">
    <property type="entry name" value="Lon_proteas"/>
    <property type="match status" value="1"/>
</dbReference>
<dbReference type="SMART" id="SM00464">
    <property type="entry name" value="LON"/>
    <property type="match status" value="1"/>
</dbReference>
<dbReference type="PANTHER" id="PTHR10046">
    <property type="entry name" value="ATP DEPENDENT LON PROTEASE FAMILY MEMBER"/>
    <property type="match status" value="1"/>
</dbReference>
<keyword evidence="8 10" id="KW-0346">Stress response</keyword>
<evidence type="ECO:0000313" key="20">
    <source>
        <dbReference type="Proteomes" id="UP000231019"/>
    </source>
</evidence>
<dbReference type="PRINTS" id="PR00830">
    <property type="entry name" value="ENDOLAPTASE"/>
</dbReference>
<comment type="subcellular location">
    <subcellularLocation>
        <location evidence="1 10 11">Cytoplasm</location>
    </subcellularLocation>
</comment>
<dbReference type="InterPro" id="IPR003959">
    <property type="entry name" value="ATPase_AAA_core"/>
</dbReference>
<evidence type="ECO:0000256" key="12">
    <source>
        <dbReference type="PIRSR" id="PIRSR001174-1"/>
    </source>
</evidence>
<evidence type="ECO:0000256" key="5">
    <source>
        <dbReference type="ARBA" id="ARBA00022801"/>
    </source>
</evidence>
<dbReference type="Gene3D" id="3.40.50.300">
    <property type="entry name" value="P-loop containing nucleotide triphosphate hydrolases"/>
    <property type="match status" value="1"/>
</dbReference>
<dbReference type="GO" id="GO:0005737">
    <property type="term" value="C:cytoplasm"/>
    <property type="evidence" value="ECO:0007669"/>
    <property type="project" value="UniProtKB-SubCell"/>
</dbReference>
<feature type="domain" description="Lon proteolytic" evidence="17">
    <location>
        <begin position="612"/>
        <end position="793"/>
    </location>
</feature>
<dbReference type="InterPro" id="IPR008268">
    <property type="entry name" value="Peptidase_S16_AS"/>
</dbReference>
<evidence type="ECO:0000256" key="2">
    <source>
        <dbReference type="ARBA" id="ARBA00022490"/>
    </source>
</evidence>
<feature type="binding site" evidence="10 13">
    <location>
        <begin position="375"/>
        <end position="382"/>
    </location>
    <ligand>
        <name>ATP</name>
        <dbReference type="ChEBI" id="CHEBI:30616"/>
    </ligand>
</feature>
<evidence type="ECO:0000256" key="13">
    <source>
        <dbReference type="PIRSR" id="PIRSR001174-2"/>
    </source>
</evidence>
<dbReference type="GO" id="GO:0043565">
    <property type="term" value="F:sequence-specific DNA binding"/>
    <property type="evidence" value="ECO:0007669"/>
    <property type="project" value="UniProtKB-UniRule"/>
</dbReference>
<comment type="similarity">
    <text evidence="10 11 14 15">Belongs to the peptidase S16 family.</text>
</comment>
<dbReference type="InterPro" id="IPR046336">
    <property type="entry name" value="Lon_prtase_N_sf"/>
</dbReference>
<dbReference type="SUPFAM" id="SSF54211">
    <property type="entry name" value="Ribosomal protein S5 domain 2-like"/>
    <property type="match status" value="1"/>
</dbReference>
<evidence type="ECO:0000256" key="6">
    <source>
        <dbReference type="ARBA" id="ARBA00022825"/>
    </source>
</evidence>
<keyword evidence="5 10" id="KW-0378">Hydrolase</keyword>
<evidence type="ECO:0000256" key="11">
    <source>
        <dbReference type="PIRNR" id="PIRNR001174"/>
    </source>
</evidence>
<dbReference type="InterPro" id="IPR020568">
    <property type="entry name" value="Ribosomal_Su5_D2-typ_SF"/>
</dbReference>
<dbReference type="PROSITE" id="PS01046">
    <property type="entry name" value="LON_SER"/>
    <property type="match status" value="1"/>
</dbReference>
<dbReference type="Proteomes" id="UP000231019">
    <property type="component" value="Unassembled WGS sequence"/>
</dbReference>
<dbReference type="SUPFAM" id="SSF52540">
    <property type="entry name" value="P-loop containing nucleoside triphosphate hydrolases"/>
    <property type="match status" value="1"/>
</dbReference>
<feature type="region of interest" description="Disordered" evidence="16">
    <location>
        <begin position="1"/>
        <end position="27"/>
    </location>
</feature>
<keyword evidence="2 10" id="KW-0963">Cytoplasm</keyword>
<dbReference type="Pfam" id="PF02190">
    <property type="entry name" value="LON_substr_bdg"/>
    <property type="match status" value="1"/>
</dbReference>
<dbReference type="Gene3D" id="1.10.8.60">
    <property type="match status" value="1"/>
</dbReference>
<comment type="induction">
    <text evidence="10">By heat shock.</text>
</comment>
<dbReference type="InterPro" id="IPR054594">
    <property type="entry name" value="Lon_lid"/>
</dbReference>
<dbReference type="Gene3D" id="2.30.130.40">
    <property type="entry name" value="LON domain-like"/>
    <property type="match status" value="1"/>
</dbReference>
<dbReference type="Gene3D" id="3.30.230.10">
    <property type="match status" value="1"/>
</dbReference>
<dbReference type="AlphaFoldDB" id="A0A2M7G1J3"/>
<comment type="function">
    <text evidence="10">ATP-dependent serine protease that mediates the selective degradation of mutant and abnormal proteins as well as certain short-lived regulatory proteins. Required for cellular homeostasis and for survival from DNA damage and developmental changes induced by stress. Degrades polypeptides processively to yield small peptide fragments that are 5 to 10 amino acids long. Binds to DNA in a double-stranded, site-specific manner.</text>
</comment>
<name>A0A2M7G1J3_9BACT</name>
<protein>
    <recommendedName>
        <fullName evidence="10 11">Lon protease</fullName>
        <ecNumber evidence="10 11">3.4.21.53</ecNumber>
    </recommendedName>
    <alternativeName>
        <fullName evidence="10">ATP-dependent protease La</fullName>
    </alternativeName>
</protein>
<evidence type="ECO:0000259" key="18">
    <source>
        <dbReference type="PROSITE" id="PS51787"/>
    </source>
</evidence>
<evidence type="ECO:0000256" key="9">
    <source>
        <dbReference type="ARBA" id="ARBA00050665"/>
    </source>
</evidence>
<dbReference type="Pfam" id="PF22667">
    <property type="entry name" value="Lon_lid"/>
    <property type="match status" value="1"/>
</dbReference>
<sequence>MPKSEASISSSEKKTKPPSAPRRKAGTEQLTLPIVPLKEMVVFPRMILPLFIARQPSIQALDDAIAKNSQIALFTQKKEKHAYPSPADLPEIGILAQILQTLRLPDGSTRIMVECRSRLKLLRFQKKTPYLLGRFEAIEEPTLKLKPDQEVLTRLMMKQFEHYMQLSHQMFPEAMEQVPVIEDPGALADVIAAYINSPVADKQIILETLLPIPRLEASGRLLSKALELASLENQIHSRVRESIDKHQKEFFLREKLTAIREELGEENDPEIKEYKEKIALLPAGEVQDKANKELTRLDKMHSSSAESGVIRTWLDTLLALPWEPEPAPDVDLKKASRILDREHFGLEKVKDRILEYLAVRKLSGKAPHTLLCLIGPPGVGKTSLCRSIAHATGRKFERIALGGVGDDAEIRGHRRTYVGAMPGRLIEAVKRAGTSHLVILLDEVDKLTRHYHGDPASALLEVLDPAQNSAFRDHYLDLPFDLSSILFLCAGNVSHTIPKPLLDRMQVVSLSGYTEEEKLAIARDYLIPRQLEESGLKAQGIQITQSALRSLIRRYTREAGVRELERRIGSLYRRLARRIVQNEAVPHRIQSLKTLTELAGPPKFAEPAADKNSEIGLVRGLAWTEVGGSILPIEVALSPGKGKLLMTGQLGDVMKESVQIALGYVRQKSEVLGITRNALQNQDIHVHVPEGAIPKDGPSAGIALGTALISALTQRPVRADIAMTGEVTLRGKVLAIGGLKEKSLAAFREGITHLLVPYENENALEEIPQEIRSQIEFTLVKEMAEVLDQALLPAPKTASPKRSSSRKQV</sequence>
<comment type="catalytic activity">
    <reaction evidence="9 10 11 14">
        <text>Hydrolysis of proteins in presence of ATP.</text>
        <dbReference type="EC" id="3.4.21.53"/>
    </reaction>
</comment>
<keyword evidence="7 10" id="KW-0067">ATP-binding</keyword>
<evidence type="ECO:0000256" key="1">
    <source>
        <dbReference type="ARBA" id="ARBA00004496"/>
    </source>
</evidence>
<dbReference type="GO" id="GO:0004252">
    <property type="term" value="F:serine-type endopeptidase activity"/>
    <property type="evidence" value="ECO:0007669"/>
    <property type="project" value="UniProtKB-UniRule"/>
</dbReference>
<dbReference type="InterPro" id="IPR004815">
    <property type="entry name" value="Lon_bac/euk-typ"/>
</dbReference>
<dbReference type="InterPro" id="IPR003593">
    <property type="entry name" value="AAA+_ATPase"/>
</dbReference>
<evidence type="ECO:0000256" key="14">
    <source>
        <dbReference type="PROSITE-ProRule" id="PRU01122"/>
    </source>
</evidence>
<evidence type="ECO:0000256" key="10">
    <source>
        <dbReference type="HAMAP-Rule" id="MF_01973"/>
    </source>
</evidence>
<dbReference type="EC" id="3.4.21.53" evidence="10 11"/>
<dbReference type="Gene3D" id="1.20.58.1480">
    <property type="match status" value="1"/>
</dbReference>
<dbReference type="InterPro" id="IPR027065">
    <property type="entry name" value="Lon_Prtase"/>
</dbReference>
<keyword evidence="6 10" id="KW-0720">Serine protease</keyword>
<dbReference type="Gene3D" id="1.20.5.5270">
    <property type="match status" value="1"/>
</dbReference>
<dbReference type="InterPro" id="IPR027417">
    <property type="entry name" value="P-loop_NTPase"/>
</dbReference>
<dbReference type="InterPro" id="IPR015947">
    <property type="entry name" value="PUA-like_sf"/>
</dbReference>
<dbReference type="CDD" id="cd19500">
    <property type="entry name" value="RecA-like_Lon"/>
    <property type="match status" value="1"/>
</dbReference>
<evidence type="ECO:0000313" key="19">
    <source>
        <dbReference type="EMBL" id="PIW15596.1"/>
    </source>
</evidence>
<accession>A0A2M7G1J3</accession>
<dbReference type="InterPro" id="IPR008269">
    <property type="entry name" value="Lon_proteolytic"/>
</dbReference>
<dbReference type="HAMAP" id="MF_01973">
    <property type="entry name" value="lon_bact"/>
    <property type="match status" value="1"/>
</dbReference>
<dbReference type="GO" id="GO:0004176">
    <property type="term" value="F:ATP-dependent peptidase activity"/>
    <property type="evidence" value="ECO:0007669"/>
    <property type="project" value="UniProtKB-UniRule"/>
</dbReference>
<feature type="active site" evidence="10 12">
    <location>
        <position position="742"/>
    </location>
</feature>
<comment type="caution">
    <text evidence="19">The sequence shown here is derived from an EMBL/GenBank/DDBJ whole genome shotgun (WGS) entry which is preliminary data.</text>
</comment>
<organism evidence="19 20">
    <name type="scientific">bacterium (Candidatus Blackallbacteria) CG17_big_fil_post_rev_8_21_14_2_50_48_46</name>
    <dbReference type="NCBI Taxonomy" id="2014261"/>
    <lineage>
        <taxon>Bacteria</taxon>
        <taxon>Candidatus Blackallbacteria</taxon>
    </lineage>
</organism>
<dbReference type="GO" id="GO:0005524">
    <property type="term" value="F:ATP binding"/>
    <property type="evidence" value="ECO:0007669"/>
    <property type="project" value="UniProtKB-UniRule"/>
</dbReference>
<dbReference type="EMBL" id="PFFQ01000050">
    <property type="protein sequence ID" value="PIW15596.1"/>
    <property type="molecule type" value="Genomic_DNA"/>
</dbReference>
<dbReference type="NCBIfam" id="TIGR00763">
    <property type="entry name" value="lon"/>
    <property type="match status" value="1"/>
</dbReference>
<evidence type="ECO:0000256" key="15">
    <source>
        <dbReference type="RuleBase" id="RU000591"/>
    </source>
</evidence>
<evidence type="ECO:0000256" key="4">
    <source>
        <dbReference type="ARBA" id="ARBA00022741"/>
    </source>
</evidence>
<evidence type="ECO:0000256" key="7">
    <source>
        <dbReference type="ARBA" id="ARBA00022840"/>
    </source>
</evidence>
<evidence type="ECO:0000259" key="17">
    <source>
        <dbReference type="PROSITE" id="PS51786"/>
    </source>
</evidence>
<dbReference type="PROSITE" id="PS51787">
    <property type="entry name" value="LON_N"/>
    <property type="match status" value="1"/>
</dbReference>
<dbReference type="SMART" id="SM00382">
    <property type="entry name" value="AAA"/>
    <property type="match status" value="1"/>
</dbReference>
<dbReference type="InterPro" id="IPR014721">
    <property type="entry name" value="Ribsml_uS5_D2-typ_fold_subgr"/>
</dbReference>
<keyword evidence="4 10" id="KW-0547">Nucleotide-binding</keyword>
<feature type="compositionally biased region" description="Low complexity" evidence="16">
    <location>
        <begin position="1"/>
        <end position="10"/>
    </location>
</feature>
<feature type="domain" description="Lon N-terminal" evidence="18">
    <location>
        <begin position="32"/>
        <end position="226"/>
    </location>
</feature>
<dbReference type="Pfam" id="PF05362">
    <property type="entry name" value="Lon_C"/>
    <property type="match status" value="1"/>
</dbReference>
<dbReference type="InterPro" id="IPR027543">
    <property type="entry name" value="Lon_bac"/>
</dbReference>
<gene>
    <name evidence="10 19" type="primary">lon</name>
    <name evidence="19" type="ORF">COW36_16740</name>
</gene>
<dbReference type="Pfam" id="PF00004">
    <property type="entry name" value="AAA"/>
    <property type="match status" value="1"/>
</dbReference>
<dbReference type="GO" id="GO:0034605">
    <property type="term" value="P:cellular response to heat"/>
    <property type="evidence" value="ECO:0007669"/>
    <property type="project" value="UniProtKB-UniRule"/>
</dbReference>
<keyword evidence="3 10" id="KW-0645">Protease</keyword>
<dbReference type="GO" id="GO:0006515">
    <property type="term" value="P:protein quality control for misfolded or incompletely synthesized proteins"/>
    <property type="evidence" value="ECO:0007669"/>
    <property type="project" value="UniProtKB-UniRule"/>
</dbReference>
<evidence type="ECO:0000256" key="8">
    <source>
        <dbReference type="ARBA" id="ARBA00023016"/>
    </source>
</evidence>
<evidence type="ECO:0000256" key="3">
    <source>
        <dbReference type="ARBA" id="ARBA00022670"/>
    </source>
</evidence>
<dbReference type="FunFam" id="3.40.50.300:FF:000021">
    <property type="entry name" value="Lon protease homolog"/>
    <property type="match status" value="1"/>
</dbReference>
<dbReference type="GO" id="GO:0016887">
    <property type="term" value="F:ATP hydrolysis activity"/>
    <property type="evidence" value="ECO:0007669"/>
    <property type="project" value="UniProtKB-UniRule"/>
</dbReference>
<reference evidence="19 20" key="1">
    <citation type="submission" date="2017-09" db="EMBL/GenBank/DDBJ databases">
        <title>Depth-based differentiation of microbial function through sediment-hosted aquifers and enrichment of novel symbionts in the deep terrestrial subsurface.</title>
        <authorList>
            <person name="Probst A.J."/>
            <person name="Ladd B."/>
            <person name="Jarett J.K."/>
            <person name="Geller-Mcgrath D.E."/>
            <person name="Sieber C.M."/>
            <person name="Emerson J.B."/>
            <person name="Anantharaman K."/>
            <person name="Thomas B.C."/>
            <person name="Malmstrom R."/>
            <person name="Stieglmeier M."/>
            <person name="Klingl A."/>
            <person name="Woyke T."/>
            <person name="Ryan C.M."/>
            <person name="Banfield J.F."/>
        </authorList>
    </citation>
    <scope>NUCLEOTIDE SEQUENCE [LARGE SCALE GENOMIC DNA]</scope>
    <source>
        <strain evidence="19">CG17_big_fil_post_rev_8_21_14_2_50_48_46</strain>
    </source>
</reference>
<comment type="subunit">
    <text evidence="10 11">Homohexamer. Organized in a ring with a central cavity.</text>
</comment>
<dbReference type="InterPro" id="IPR003111">
    <property type="entry name" value="Lon_prtase_N"/>
</dbReference>
<evidence type="ECO:0000256" key="16">
    <source>
        <dbReference type="SAM" id="MobiDB-lite"/>
    </source>
</evidence>
<proteinExistence type="evidence at transcript level"/>